<dbReference type="PANTHER" id="PTHR10039:SF14">
    <property type="entry name" value="NACHT DOMAIN-CONTAINING PROTEIN"/>
    <property type="match status" value="1"/>
</dbReference>
<dbReference type="Proteomes" id="UP001345827">
    <property type="component" value="Unassembled WGS sequence"/>
</dbReference>
<evidence type="ECO:0000259" key="2">
    <source>
        <dbReference type="Pfam" id="PF24809"/>
    </source>
</evidence>
<reference evidence="4 5" key="1">
    <citation type="submission" date="2023-06" db="EMBL/GenBank/DDBJ databases">
        <title>Black Yeasts Isolated from many extreme environments.</title>
        <authorList>
            <person name="Coleine C."/>
            <person name="Stajich J.E."/>
            <person name="Selbmann L."/>
        </authorList>
    </citation>
    <scope>NUCLEOTIDE SEQUENCE [LARGE SCALE GENOMIC DNA]</scope>
    <source>
        <strain evidence="4 5">CCFEE 5887</strain>
    </source>
</reference>
<dbReference type="AlphaFoldDB" id="A0AAV9QCY5"/>
<dbReference type="InterPro" id="IPR056125">
    <property type="entry name" value="DUF7708"/>
</dbReference>
<keyword evidence="5" id="KW-1185">Reference proteome</keyword>
<comment type="caution">
    <text evidence="4">The sequence shown here is derived from an EMBL/GenBank/DDBJ whole genome shotgun (WGS) entry which is preliminary data.</text>
</comment>
<dbReference type="InterPro" id="IPR056884">
    <property type="entry name" value="NPHP3-like_N"/>
</dbReference>
<organism evidence="4 5">
    <name type="scientific">Vermiconidia calcicola</name>
    <dbReference type="NCBI Taxonomy" id="1690605"/>
    <lineage>
        <taxon>Eukaryota</taxon>
        <taxon>Fungi</taxon>
        <taxon>Dikarya</taxon>
        <taxon>Ascomycota</taxon>
        <taxon>Pezizomycotina</taxon>
        <taxon>Dothideomycetes</taxon>
        <taxon>Dothideomycetidae</taxon>
        <taxon>Mycosphaerellales</taxon>
        <taxon>Extremaceae</taxon>
        <taxon>Vermiconidia</taxon>
    </lineage>
</organism>
<dbReference type="Gene3D" id="3.40.50.300">
    <property type="entry name" value="P-loop containing nucleotide triphosphate hydrolases"/>
    <property type="match status" value="1"/>
</dbReference>
<evidence type="ECO:0000259" key="3">
    <source>
        <dbReference type="Pfam" id="PF24883"/>
    </source>
</evidence>
<dbReference type="InterPro" id="IPR027417">
    <property type="entry name" value="P-loop_NTPase"/>
</dbReference>
<dbReference type="SUPFAM" id="SSF52540">
    <property type="entry name" value="P-loop containing nucleoside triphosphate hydrolases"/>
    <property type="match status" value="1"/>
</dbReference>
<sequence length="489" mass="55901">MAAQFDPVQAAFDNAIRDFKASLGDNALIEEISKTTTIDEVYDATDALQKDQAKKGHLRHLSKIEPFLNGLREYTAVIEVFIQSKQDILSLIWGPIKLLLQWTDCLKSSFDSIINTAAELGKLLPEFKAVGLLFKENALIKEVLVLFFRDVLDFYLISLQFFSKTRWKIVFEAMWPKQREKIKIVENNIRRHASLLRNETRLQHIQDAHDTHLRMFEVFDKTEESLRQLEYNTIATNMSPTAYGDELHRLRSQFCAGTEKWLIKNTVFKEWLDTKTSVDKILWLQGIPGADERKGKTLLSTAVITESQKTGIGKVVYTFLSYKDSSSPSALSIFHSLIFQLTADDEYLQEIVCQSSKEALKSSIDIATELLKTLIHAAPVYIVIDGLDEIKELDRRQLLKQIPELSEACAEVRILISSRNEVDIKQLLKDHTTIRVDLQNAGSIQKYVNQWVQKWFSERKFDSDERVEVEGLLAPLAAHARGKSNHLGS</sequence>
<evidence type="ECO:0000256" key="1">
    <source>
        <dbReference type="ARBA" id="ARBA00022737"/>
    </source>
</evidence>
<feature type="domain" description="DUF7708" evidence="2">
    <location>
        <begin position="67"/>
        <end position="201"/>
    </location>
</feature>
<evidence type="ECO:0008006" key="6">
    <source>
        <dbReference type="Google" id="ProtNLM"/>
    </source>
</evidence>
<protein>
    <recommendedName>
        <fullName evidence="6">NACHT domain-containing protein</fullName>
    </recommendedName>
</protein>
<evidence type="ECO:0000313" key="5">
    <source>
        <dbReference type="Proteomes" id="UP001345827"/>
    </source>
</evidence>
<dbReference type="Pfam" id="PF24883">
    <property type="entry name" value="NPHP3_N"/>
    <property type="match status" value="1"/>
</dbReference>
<dbReference type="PANTHER" id="PTHR10039">
    <property type="entry name" value="AMELOGENIN"/>
    <property type="match status" value="1"/>
</dbReference>
<feature type="domain" description="Nephrocystin 3-like N-terminal" evidence="3">
    <location>
        <begin position="257"/>
        <end position="419"/>
    </location>
</feature>
<dbReference type="Pfam" id="PF24809">
    <property type="entry name" value="DUF7708"/>
    <property type="match status" value="1"/>
</dbReference>
<accession>A0AAV9QCY5</accession>
<name>A0AAV9QCY5_9PEZI</name>
<proteinExistence type="predicted"/>
<keyword evidence="1" id="KW-0677">Repeat</keyword>
<dbReference type="EMBL" id="JAXLQG010000007">
    <property type="protein sequence ID" value="KAK5537761.1"/>
    <property type="molecule type" value="Genomic_DNA"/>
</dbReference>
<gene>
    <name evidence="4" type="ORF">LTR25_005013</name>
</gene>
<evidence type="ECO:0000313" key="4">
    <source>
        <dbReference type="EMBL" id="KAK5537761.1"/>
    </source>
</evidence>